<dbReference type="Proteomes" id="UP000309340">
    <property type="component" value="Unassembled WGS sequence"/>
</dbReference>
<dbReference type="AlphaFoldDB" id="A0A4U0WS30"/>
<dbReference type="EMBL" id="NAJQ01000727">
    <property type="protein sequence ID" value="TKA65518.1"/>
    <property type="molecule type" value="Genomic_DNA"/>
</dbReference>
<evidence type="ECO:0000313" key="2">
    <source>
        <dbReference type="EMBL" id="TKA65518.1"/>
    </source>
</evidence>
<evidence type="ECO:0000313" key="3">
    <source>
        <dbReference type="Proteomes" id="UP000309340"/>
    </source>
</evidence>
<gene>
    <name evidence="2" type="ORF">B0A55_09149</name>
</gene>
<comment type="caution">
    <text evidence="2">The sequence shown here is derived from an EMBL/GenBank/DDBJ whole genome shotgun (WGS) entry which is preliminary data.</text>
</comment>
<feature type="compositionally biased region" description="Basic and acidic residues" evidence="1">
    <location>
        <begin position="803"/>
        <end position="815"/>
    </location>
</feature>
<proteinExistence type="predicted"/>
<organism evidence="2 3">
    <name type="scientific">Friedmanniomyces simplex</name>
    <dbReference type="NCBI Taxonomy" id="329884"/>
    <lineage>
        <taxon>Eukaryota</taxon>
        <taxon>Fungi</taxon>
        <taxon>Dikarya</taxon>
        <taxon>Ascomycota</taxon>
        <taxon>Pezizomycotina</taxon>
        <taxon>Dothideomycetes</taxon>
        <taxon>Dothideomycetidae</taxon>
        <taxon>Mycosphaerellales</taxon>
        <taxon>Teratosphaeriaceae</taxon>
        <taxon>Friedmanniomyces</taxon>
    </lineage>
</organism>
<accession>A0A4U0WS30</accession>
<protein>
    <submittedName>
        <fullName evidence="2">Uncharacterized protein</fullName>
    </submittedName>
</protein>
<feature type="region of interest" description="Disordered" evidence="1">
    <location>
        <begin position="94"/>
        <end position="120"/>
    </location>
</feature>
<feature type="non-terminal residue" evidence="2">
    <location>
        <position position="1"/>
    </location>
</feature>
<keyword evidence="3" id="KW-1185">Reference proteome</keyword>
<feature type="region of interest" description="Disordered" evidence="1">
    <location>
        <begin position="793"/>
        <end position="827"/>
    </location>
</feature>
<evidence type="ECO:0000256" key="1">
    <source>
        <dbReference type="SAM" id="MobiDB-lite"/>
    </source>
</evidence>
<reference evidence="2 3" key="1">
    <citation type="submission" date="2017-03" db="EMBL/GenBank/DDBJ databases">
        <title>Genomes of endolithic fungi from Antarctica.</title>
        <authorList>
            <person name="Coleine C."/>
            <person name="Masonjones S."/>
            <person name="Stajich J.E."/>
        </authorList>
    </citation>
    <scope>NUCLEOTIDE SEQUENCE [LARGE SCALE GENOMIC DNA]</scope>
    <source>
        <strain evidence="2 3">CCFEE 5184</strain>
    </source>
</reference>
<name>A0A4U0WS30_9PEZI</name>
<sequence>RRGGEVVERASPSDTERLAAMQSVADGGLEHAVWRQEIDELVKGDSSGELAERELDDARDGFADVAHASPLWAFTTPTASEVPAALDEPAKSLPEEPLTFYDPESSWSEVDGPSTADARVLPPLEEPTQLLPEEPFSFYDPLSILSEAESSSAADPRVPASIEEPAHLLLDEPPISYDPASSLSGVDGASTADRMLSPALEEEAKLLPEGPLISYDPASSLSGVDGASAAQSVAIMNDQKMEHPTAADVLPSIPIRKILLPVKPADKATVRAMKEETQAEVDGVSTAENVPILNGPKVERIAVADVLPSILIKKILHPAKPPKNAAARDEMETPRIEADGASTADNATITKEVEDAAVAEVLLSFGSVPIKKILYPAKPADKKAAHAVWRQEIDELVKGDSSGELAERELDDARDGFADVAHASPLWAFTTPTASEVPAAFDEPAKSLPEEPLTFYDPESSWSEVDGPSTTDARVLPPLEEPTQLLPEEPLSFYDPWSILSEAESSSAADPRVPASIEEPAHLLLDEPLISYDAASSLSGVDGASAAESVAITNDQKMEHPTAADVLPSIPIRKILLPAKPADKATVRAMKEETQAEVDGVSTAENVPILNDPKVERIAVADVLPSILIKKILHPAKPPKNAAARDEMETPRIEADGASTADNATITKEVEDAAVTDVLLSFGSVPIKMILYPAKPADKKAAVRAKKERSQTEANVALTADHVTITKNVDHTAVGNVPLSLGSVPITKIFHPAKPAQKAAARDRMEKIGTEAAQGPVEREDGEFNASMSVPITKTLGPTKLPSEADVRAEKEKPQTEGPKGWVESAEGEVNAAAWRDFSQQWRARRKRSGYDTYAKRASGIL</sequence>